<organism evidence="2 3">
    <name type="scientific">Petromyces alliaceus</name>
    <name type="common">Aspergillus alliaceus</name>
    <dbReference type="NCBI Taxonomy" id="209559"/>
    <lineage>
        <taxon>Eukaryota</taxon>
        <taxon>Fungi</taxon>
        <taxon>Dikarya</taxon>
        <taxon>Ascomycota</taxon>
        <taxon>Pezizomycotina</taxon>
        <taxon>Eurotiomycetes</taxon>
        <taxon>Eurotiomycetidae</taxon>
        <taxon>Eurotiales</taxon>
        <taxon>Aspergillaceae</taxon>
        <taxon>Aspergillus</taxon>
        <taxon>Aspergillus subgen. Circumdati</taxon>
    </lineage>
</organism>
<dbReference type="InterPro" id="IPR043519">
    <property type="entry name" value="NT_sf"/>
</dbReference>
<evidence type="ECO:0000259" key="1">
    <source>
        <dbReference type="SMART" id="SM00954"/>
    </source>
</evidence>
<dbReference type="PANTHER" id="PTHR41773">
    <property type="entry name" value="GTP PYROPHOSPHATASE-RELATED"/>
    <property type="match status" value="1"/>
</dbReference>
<protein>
    <recommendedName>
        <fullName evidence="1">RelA/SpoT domain-containing protein</fullName>
    </recommendedName>
</protein>
<dbReference type="Pfam" id="PF04607">
    <property type="entry name" value="RelA_SpoT"/>
    <property type="match status" value="1"/>
</dbReference>
<reference evidence="2 3" key="1">
    <citation type="submission" date="2019-04" db="EMBL/GenBank/DDBJ databases">
        <title>Aspergillus burnettii sp. nov., novel species from soil in southeast Queensland.</title>
        <authorList>
            <person name="Gilchrist C.L.M."/>
            <person name="Pitt J.I."/>
            <person name="Lange L."/>
            <person name="Lacey H.J."/>
            <person name="Vuong D."/>
            <person name="Midgley D.J."/>
            <person name="Greenfield P."/>
            <person name="Bradbury M."/>
            <person name="Lacey E."/>
            <person name="Busk P.K."/>
            <person name="Pilgaard B."/>
            <person name="Chooi Y.H."/>
            <person name="Piggott A.M."/>
        </authorList>
    </citation>
    <scope>NUCLEOTIDE SEQUENCE [LARGE SCALE GENOMIC DNA]</scope>
    <source>
        <strain evidence="2 3">FRR 5400</strain>
    </source>
</reference>
<dbReference type="SUPFAM" id="SSF81301">
    <property type="entry name" value="Nucleotidyltransferase"/>
    <property type="match status" value="1"/>
</dbReference>
<sequence length="484" mass="56090">MFNNAMEPINMSAEVDNNLDIIDEFMSMYNLERTEYSKAAKRAKKLCEDALRRESVECLVTCRAKEPDSLRTKLVTRQKARLAKANGTANENNGYRSIEDIKSDIPDLAGVRIALYIPRKKEQVKKILQREFAVQWNLSLGDNDNQTCDARSFPGYCADHYRVFFREDMDENDGSGKKMIEIQVVSVLRHAWAEVQHDLVYKQLVSTTREEIRMLDALSSMIYSGDCVLDHLFDSQSARNQSDGTPFKSVYQLGSLLSQWIERFAGRRDETLGDVESLWKLLMIIGLDSPKQLWDVLSHLDISVSQTSDYTILSHEYDPLQLSITNYVMHRIIRSSVGQCMVERVKHTRRTTDNENKYKLSVVANAFIRLDHFFSRQAEWFHVFYEDTSDKHKVEIKWLSSGKPQQFYNGRLSLNVADQEVLDGLWLSLEGHDKEPIKFAFNLSLLEVTENSHIDWTLLDRSLSFPTRAIFFAQRSRLNPRELR</sequence>
<comment type="caution">
    <text evidence="2">The sequence shown here is derived from an EMBL/GenBank/DDBJ whole genome shotgun (WGS) entry which is preliminary data.</text>
</comment>
<accession>A0A8H6A351</accession>
<dbReference type="SMART" id="SM00954">
    <property type="entry name" value="RelA_SpoT"/>
    <property type="match status" value="1"/>
</dbReference>
<evidence type="ECO:0000313" key="3">
    <source>
        <dbReference type="Proteomes" id="UP000541154"/>
    </source>
</evidence>
<dbReference type="EMBL" id="SPNV01000154">
    <property type="protein sequence ID" value="KAF5859735.1"/>
    <property type="molecule type" value="Genomic_DNA"/>
</dbReference>
<dbReference type="PANTHER" id="PTHR41773:SF1">
    <property type="entry name" value="RELA_SPOT DOMAIN-CONTAINING PROTEIN"/>
    <property type="match status" value="1"/>
</dbReference>
<dbReference type="CDD" id="cd05399">
    <property type="entry name" value="NT_Rel-Spo_like"/>
    <property type="match status" value="1"/>
</dbReference>
<dbReference type="GO" id="GO:0015969">
    <property type="term" value="P:guanosine tetraphosphate metabolic process"/>
    <property type="evidence" value="ECO:0007669"/>
    <property type="project" value="InterPro"/>
</dbReference>
<name>A0A8H6A351_PETAA</name>
<dbReference type="AlphaFoldDB" id="A0A8H6A351"/>
<keyword evidence="3" id="KW-1185">Reference proteome</keyword>
<dbReference type="Gene3D" id="3.30.460.10">
    <property type="entry name" value="Beta Polymerase, domain 2"/>
    <property type="match status" value="1"/>
</dbReference>
<evidence type="ECO:0000313" key="2">
    <source>
        <dbReference type="EMBL" id="KAF5859735.1"/>
    </source>
</evidence>
<proteinExistence type="predicted"/>
<gene>
    <name evidence="2" type="ORF">ETB97_002457</name>
</gene>
<dbReference type="Proteomes" id="UP000541154">
    <property type="component" value="Unassembled WGS sequence"/>
</dbReference>
<dbReference type="InterPro" id="IPR007685">
    <property type="entry name" value="RelA_SpoT"/>
</dbReference>
<feature type="domain" description="RelA/SpoT" evidence="1">
    <location>
        <begin position="62"/>
        <end position="207"/>
    </location>
</feature>